<dbReference type="EMBL" id="SGXA01000001">
    <property type="protein sequence ID" value="RZS75788.1"/>
    <property type="molecule type" value="Genomic_DNA"/>
</dbReference>
<evidence type="ECO:0000256" key="3">
    <source>
        <dbReference type="ARBA" id="ARBA00023157"/>
    </source>
</evidence>
<reference evidence="8 9" key="1">
    <citation type="submission" date="2019-02" db="EMBL/GenBank/DDBJ databases">
        <title>Genomic Encyclopedia of Type Strains, Phase IV (KMG-IV): sequencing the most valuable type-strain genomes for metagenomic binning, comparative biology and taxonomic classification.</title>
        <authorList>
            <person name="Goeker M."/>
        </authorList>
    </citation>
    <scope>NUCLEOTIDE SEQUENCE [LARGE SCALE GENOMIC DNA]</scope>
    <source>
        <strain evidence="8 9">DSM 18116</strain>
    </source>
</reference>
<keyword evidence="5" id="KW-0175">Coiled coil</keyword>
<evidence type="ECO:0000256" key="4">
    <source>
        <dbReference type="ARBA" id="ARBA00023284"/>
    </source>
</evidence>
<dbReference type="InterPro" id="IPR050553">
    <property type="entry name" value="Thioredoxin_ResA/DsbE_sf"/>
</dbReference>
<keyword evidence="2" id="KW-0201">Cytochrome c-type biogenesis</keyword>
<gene>
    <name evidence="8" type="ORF">EV199_1661</name>
</gene>
<keyword evidence="6" id="KW-0732">Signal</keyword>
<evidence type="ECO:0000256" key="6">
    <source>
        <dbReference type="SAM" id="SignalP"/>
    </source>
</evidence>
<feature type="signal peptide" evidence="6">
    <location>
        <begin position="1"/>
        <end position="20"/>
    </location>
</feature>
<dbReference type="PANTHER" id="PTHR42852">
    <property type="entry name" value="THIOL:DISULFIDE INTERCHANGE PROTEIN DSBE"/>
    <property type="match status" value="1"/>
</dbReference>
<dbReference type="AlphaFoldDB" id="A0A4Q7N473"/>
<dbReference type="GO" id="GO:0030313">
    <property type="term" value="C:cell envelope"/>
    <property type="evidence" value="ECO:0007669"/>
    <property type="project" value="UniProtKB-SubCell"/>
</dbReference>
<name>A0A4Q7N473_9BACT</name>
<comment type="subcellular location">
    <subcellularLocation>
        <location evidence="1">Cell envelope</location>
    </subcellularLocation>
</comment>
<dbReference type="PANTHER" id="PTHR42852:SF6">
    <property type="entry name" value="THIOL:DISULFIDE INTERCHANGE PROTEIN DSBE"/>
    <property type="match status" value="1"/>
</dbReference>
<dbReference type="SUPFAM" id="SSF52833">
    <property type="entry name" value="Thioredoxin-like"/>
    <property type="match status" value="1"/>
</dbReference>
<feature type="coiled-coil region" evidence="5">
    <location>
        <begin position="29"/>
        <end position="63"/>
    </location>
</feature>
<evidence type="ECO:0000313" key="9">
    <source>
        <dbReference type="Proteomes" id="UP000293874"/>
    </source>
</evidence>
<feature type="chain" id="PRO_5021013164" evidence="6">
    <location>
        <begin position="21"/>
        <end position="289"/>
    </location>
</feature>
<dbReference type="Pfam" id="PF00578">
    <property type="entry name" value="AhpC-TSA"/>
    <property type="match status" value="1"/>
</dbReference>
<dbReference type="Proteomes" id="UP000293874">
    <property type="component" value="Unassembled WGS sequence"/>
</dbReference>
<dbReference type="GO" id="GO:0016491">
    <property type="term" value="F:oxidoreductase activity"/>
    <property type="evidence" value="ECO:0007669"/>
    <property type="project" value="InterPro"/>
</dbReference>
<evidence type="ECO:0000256" key="5">
    <source>
        <dbReference type="SAM" id="Coils"/>
    </source>
</evidence>
<keyword evidence="9" id="KW-1185">Reference proteome</keyword>
<keyword evidence="4" id="KW-0676">Redox-active center</keyword>
<dbReference type="PROSITE" id="PS51352">
    <property type="entry name" value="THIOREDOXIN_2"/>
    <property type="match status" value="1"/>
</dbReference>
<dbReference type="RefSeq" id="WP_130540130.1">
    <property type="nucleotide sequence ID" value="NZ_CP042431.1"/>
</dbReference>
<accession>A0A4Q7N473</accession>
<dbReference type="Gene3D" id="3.40.30.10">
    <property type="entry name" value="Glutaredoxin"/>
    <property type="match status" value="1"/>
</dbReference>
<sequence>MRRIMLATAACCFYAAGLLAQSKTDSALIEKQELELKQALADADRKLEERQKLYQEVQNKKVKYDTIGLAQYRFEMAQLKQERRLQAIEFVKAHPDYKVSVDALKDVVGHLPDNIVAYNKLFNRLSKSVRKSKEGLELKKSIDGFMAVRTGAKAPLFSSTDTAGHAVDLKGFRGKYVLIDFWASWCYPCRDENPNLVKAFEKYKNRNFTVLGVSLDQPGKHDAWTKAIKDDGLTWQHVSDLKYWKNEVALLYSVRSIPQNFLLDPKGKIIAANLRGEELHRKLQELLPH</sequence>
<evidence type="ECO:0000259" key="7">
    <source>
        <dbReference type="PROSITE" id="PS51352"/>
    </source>
</evidence>
<evidence type="ECO:0000256" key="1">
    <source>
        <dbReference type="ARBA" id="ARBA00004196"/>
    </source>
</evidence>
<dbReference type="InterPro" id="IPR000866">
    <property type="entry name" value="AhpC/TSA"/>
</dbReference>
<keyword evidence="3" id="KW-1015">Disulfide bond</keyword>
<organism evidence="8 9">
    <name type="scientific">Pseudobacter ginsenosidimutans</name>
    <dbReference type="NCBI Taxonomy" id="661488"/>
    <lineage>
        <taxon>Bacteria</taxon>
        <taxon>Pseudomonadati</taxon>
        <taxon>Bacteroidota</taxon>
        <taxon>Chitinophagia</taxon>
        <taxon>Chitinophagales</taxon>
        <taxon>Chitinophagaceae</taxon>
        <taxon>Pseudobacter</taxon>
    </lineage>
</organism>
<feature type="domain" description="Thioredoxin" evidence="7">
    <location>
        <begin position="148"/>
        <end position="289"/>
    </location>
</feature>
<comment type="caution">
    <text evidence="8">The sequence shown here is derived from an EMBL/GenBank/DDBJ whole genome shotgun (WGS) entry which is preliminary data.</text>
</comment>
<evidence type="ECO:0000313" key="8">
    <source>
        <dbReference type="EMBL" id="RZS75788.1"/>
    </source>
</evidence>
<proteinExistence type="predicted"/>
<protein>
    <submittedName>
        <fullName evidence="8">Peroxiredoxin</fullName>
    </submittedName>
</protein>
<dbReference type="GO" id="GO:0017004">
    <property type="term" value="P:cytochrome complex assembly"/>
    <property type="evidence" value="ECO:0007669"/>
    <property type="project" value="UniProtKB-KW"/>
</dbReference>
<dbReference type="GO" id="GO:0016209">
    <property type="term" value="F:antioxidant activity"/>
    <property type="evidence" value="ECO:0007669"/>
    <property type="project" value="InterPro"/>
</dbReference>
<dbReference type="OrthoDB" id="750178at2"/>
<dbReference type="InterPro" id="IPR013766">
    <property type="entry name" value="Thioredoxin_domain"/>
</dbReference>
<dbReference type="CDD" id="cd02966">
    <property type="entry name" value="TlpA_like_family"/>
    <property type="match status" value="1"/>
</dbReference>
<evidence type="ECO:0000256" key="2">
    <source>
        <dbReference type="ARBA" id="ARBA00022748"/>
    </source>
</evidence>
<dbReference type="InterPro" id="IPR036249">
    <property type="entry name" value="Thioredoxin-like_sf"/>
</dbReference>